<name>A7F2U8_SCLS1</name>
<dbReference type="EMBL" id="CH476639">
    <property type="protein sequence ID" value="EDN96040.1"/>
    <property type="molecule type" value="Genomic_DNA"/>
</dbReference>
<dbReference type="RefSeq" id="XP_001587216.1">
    <property type="nucleotide sequence ID" value="XM_001587166.1"/>
</dbReference>
<evidence type="ECO:0000313" key="2">
    <source>
        <dbReference type="Proteomes" id="UP000001312"/>
    </source>
</evidence>
<sequence>MTVTMQLCIDSRVQITMAITCGTFRDIRNILVEVIGRQAHRRGDWVSRSEAKVLFTAPVPTLTEKEVNLRGRVKISIWSMEPSNILNIVTARSLYSPNTGLEYSAEFQLVGNTEFNTRTQY</sequence>
<dbReference type="HOGENOM" id="CLU_2039471_0_0_1"/>
<dbReference type="InParanoid" id="A7F2U8"/>
<protein>
    <submittedName>
        <fullName evidence="1">Uncharacterized protein</fullName>
    </submittedName>
</protein>
<organism evidence="1 2">
    <name type="scientific">Sclerotinia sclerotiorum (strain ATCC 18683 / 1980 / Ss-1)</name>
    <name type="common">White mold</name>
    <name type="synonym">Whetzelinia sclerotiorum</name>
    <dbReference type="NCBI Taxonomy" id="665079"/>
    <lineage>
        <taxon>Eukaryota</taxon>
        <taxon>Fungi</taxon>
        <taxon>Dikarya</taxon>
        <taxon>Ascomycota</taxon>
        <taxon>Pezizomycotina</taxon>
        <taxon>Leotiomycetes</taxon>
        <taxon>Helotiales</taxon>
        <taxon>Sclerotiniaceae</taxon>
        <taxon>Sclerotinia</taxon>
    </lineage>
</organism>
<accession>A7F2U8</accession>
<evidence type="ECO:0000313" key="1">
    <source>
        <dbReference type="EMBL" id="EDN96040.1"/>
    </source>
</evidence>
<gene>
    <name evidence="1" type="ORF">SS1G_12246</name>
</gene>
<dbReference type="GeneID" id="5483295"/>
<reference evidence="2" key="1">
    <citation type="journal article" date="2011" name="PLoS Genet.">
        <title>Genomic analysis of the necrotrophic fungal pathogens Sclerotinia sclerotiorum and Botrytis cinerea.</title>
        <authorList>
            <person name="Amselem J."/>
            <person name="Cuomo C.A."/>
            <person name="van Kan J.A."/>
            <person name="Viaud M."/>
            <person name="Benito E.P."/>
            <person name="Couloux A."/>
            <person name="Coutinho P.M."/>
            <person name="de Vries R.P."/>
            <person name="Dyer P.S."/>
            <person name="Fillinger S."/>
            <person name="Fournier E."/>
            <person name="Gout L."/>
            <person name="Hahn M."/>
            <person name="Kohn L."/>
            <person name="Lapalu N."/>
            <person name="Plummer K.M."/>
            <person name="Pradier J.M."/>
            <person name="Quevillon E."/>
            <person name="Sharon A."/>
            <person name="Simon A."/>
            <person name="ten Have A."/>
            <person name="Tudzynski B."/>
            <person name="Tudzynski P."/>
            <person name="Wincker P."/>
            <person name="Andrew M."/>
            <person name="Anthouard V."/>
            <person name="Beever R.E."/>
            <person name="Beffa R."/>
            <person name="Benoit I."/>
            <person name="Bouzid O."/>
            <person name="Brault B."/>
            <person name="Chen Z."/>
            <person name="Choquer M."/>
            <person name="Collemare J."/>
            <person name="Cotton P."/>
            <person name="Danchin E.G."/>
            <person name="Da Silva C."/>
            <person name="Gautier A."/>
            <person name="Giraud C."/>
            <person name="Giraud T."/>
            <person name="Gonzalez C."/>
            <person name="Grossetete S."/>
            <person name="Guldener U."/>
            <person name="Henrissat B."/>
            <person name="Howlett B.J."/>
            <person name="Kodira C."/>
            <person name="Kretschmer M."/>
            <person name="Lappartient A."/>
            <person name="Leroch M."/>
            <person name="Levis C."/>
            <person name="Mauceli E."/>
            <person name="Neuveglise C."/>
            <person name="Oeser B."/>
            <person name="Pearson M."/>
            <person name="Poulain J."/>
            <person name="Poussereau N."/>
            <person name="Quesneville H."/>
            <person name="Rascle C."/>
            <person name="Schumacher J."/>
            <person name="Segurens B."/>
            <person name="Sexton A."/>
            <person name="Silva E."/>
            <person name="Sirven C."/>
            <person name="Soanes D.M."/>
            <person name="Talbot N.J."/>
            <person name="Templeton M."/>
            <person name="Yandava C."/>
            <person name="Yarden O."/>
            <person name="Zeng Q."/>
            <person name="Rollins J.A."/>
            <person name="Lebrun M.H."/>
            <person name="Dickman M."/>
        </authorList>
    </citation>
    <scope>NUCLEOTIDE SEQUENCE [LARGE SCALE GENOMIC DNA]</scope>
    <source>
        <strain evidence="2">ATCC 18683 / 1980 / Ss-1</strain>
    </source>
</reference>
<dbReference type="KEGG" id="ssl:SS1G_12246"/>
<dbReference type="AlphaFoldDB" id="A7F2U8"/>
<dbReference type="Proteomes" id="UP000001312">
    <property type="component" value="Unassembled WGS sequence"/>
</dbReference>
<proteinExistence type="predicted"/>
<keyword evidence="2" id="KW-1185">Reference proteome</keyword>